<dbReference type="AlphaFoldDB" id="A0A7J0DYX3"/>
<evidence type="ECO:0000313" key="7">
    <source>
        <dbReference type="Proteomes" id="UP000585474"/>
    </source>
</evidence>
<evidence type="ECO:0000256" key="4">
    <source>
        <dbReference type="SAM" id="Phobius"/>
    </source>
</evidence>
<protein>
    <submittedName>
        <fullName evidence="6">Cinnamyl-alcohol dehydrogenase</fullName>
    </submittedName>
</protein>
<dbReference type="InterPro" id="IPR036291">
    <property type="entry name" value="NAD(P)-bd_dom_sf"/>
</dbReference>
<keyword evidence="4" id="KW-0812">Transmembrane</keyword>
<comment type="caution">
    <text evidence="6">The sequence shown here is derived from an EMBL/GenBank/DDBJ whole genome shotgun (WGS) entry which is preliminary data.</text>
</comment>
<dbReference type="GO" id="GO:0016616">
    <property type="term" value="F:oxidoreductase activity, acting on the CH-OH group of donors, NAD or NADP as acceptor"/>
    <property type="evidence" value="ECO:0007669"/>
    <property type="project" value="InterPro"/>
</dbReference>
<reference evidence="7" key="1">
    <citation type="submission" date="2019-07" db="EMBL/GenBank/DDBJ databases">
        <title>De Novo Assembly of kiwifruit Actinidia rufa.</title>
        <authorList>
            <person name="Sugita-Konishi S."/>
            <person name="Sato K."/>
            <person name="Mori E."/>
            <person name="Abe Y."/>
            <person name="Kisaki G."/>
            <person name="Hamano K."/>
            <person name="Suezawa K."/>
            <person name="Otani M."/>
            <person name="Fukuda T."/>
            <person name="Manabe T."/>
            <person name="Gomi K."/>
            <person name="Tabuchi M."/>
            <person name="Akimitsu K."/>
            <person name="Kataoka I."/>
        </authorList>
    </citation>
    <scope>NUCLEOTIDE SEQUENCE [LARGE SCALE GENOMIC DNA]</scope>
    <source>
        <strain evidence="7">cv. Fuchu</strain>
    </source>
</reference>
<evidence type="ECO:0000259" key="5">
    <source>
        <dbReference type="Pfam" id="PF00107"/>
    </source>
</evidence>
<feature type="transmembrane region" description="Helical" evidence="4">
    <location>
        <begin position="54"/>
        <end position="74"/>
    </location>
</feature>
<dbReference type="Proteomes" id="UP000585474">
    <property type="component" value="Unassembled WGS sequence"/>
</dbReference>
<evidence type="ECO:0000313" key="6">
    <source>
        <dbReference type="EMBL" id="GFS44553.1"/>
    </source>
</evidence>
<keyword evidence="2" id="KW-0862">Zinc</keyword>
<feature type="domain" description="Alcohol dehydrogenase-like C-terminal" evidence="5">
    <location>
        <begin position="90"/>
        <end position="179"/>
    </location>
</feature>
<proteinExistence type="predicted"/>
<dbReference type="InterPro" id="IPR013149">
    <property type="entry name" value="ADH-like_C"/>
</dbReference>
<dbReference type="InterPro" id="IPR047109">
    <property type="entry name" value="CAD-like"/>
</dbReference>
<keyword evidence="3" id="KW-0560">Oxidoreductase</keyword>
<dbReference type="Gene3D" id="3.90.180.10">
    <property type="entry name" value="Medium-chain alcohol dehydrogenases, catalytic domain"/>
    <property type="match status" value="1"/>
</dbReference>
<organism evidence="6 7">
    <name type="scientific">Actinidia rufa</name>
    <dbReference type="NCBI Taxonomy" id="165716"/>
    <lineage>
        <taxon>Eukaryota</taxon>
        <taxon>Viridiplantae</taxon>
        <taxon>Streptophyta</taxon>
        <taxon>Embryophyta</taxon>
        <taxon>Tracheophyta</taxon>
        <taxon>Spermatophyta</taxon>
        <taxon>Magnoliopsida</taxon>
        <taxon>eudicotyledons</taxon>
        <taxon>Gunneridae</taxon>
        <taxon>Pentapetalae</taxon>
        <taxon>asterids</taxon>
        <taxon>Ericales</taxon>
        <taxon>Actinidiaceae</taxon>
        <taxon>Actinidia</taxon>
    </lineage>
</organism>
<keyword evidence="7" id="KW-1185">Reference proteome</keyword>
<dbReference type="SUPFAM" id="SSF51735">
    <property type="entry name" value="NAD(P)-binding Rossmann-fold domains"/>
    <property type="match status" value="1"/>
</dbReference>
<keyword evidence="1" id="KW-0479">Metal-binding</keyword>
<evidence type="ECO:0000256" key="1">
    <source>
        <dbReference type="ARBA" id="ARBA00022723"/>
    </source>
</evidence>
<name>A0A7J0DYX3_9ERIC</name>
<evidence type="ECO:0000256" key="2">
    <source>
        <dbReference type="ARBA" id="ARBA00022833"/>
    </source>
</evidence>
<keyword evidence="4" id="KW-0472">Membrane</keyword>
<dbReference type="Pfam" id="PF00107">
    <property type="entry name" value="ADH_zinc_N"/>
    <property type="match status" value="1"/>
</dbReference>
<sequence>MVPSLKEDILVILLFMKGEYFVLLHFVVTLFLFQKQVLDAIYPMYRYCFRIPENYPLALAAPLLCAGITVYTPMMRHNMTQPGKTLGVHKHIKEREALALLGADKFVLSSDEQQMMALAKSFDFIINTASGDIPFDPYLSLLKTAGVLVLVGFPSEVKFSPASLLMGMKTISGSITGGTKQNAGNVGLLCCPQNLP</sequence>
<keyword evidence="4" id="KW-1133">Transmembrane helix</keyword>
<dbReference type="Gene3D" id="3.40.50.720">
    <property type="entry name" value="NAD(P)-binding Rossmann-like Domain"/>
    <property type="match status" value="2"/>
</dbReference>
<dbReference type="EMBL" id="BJWL01000439">
    <property type="protein sequence ID" value="GFS44553.1"/>
    <property type="molecule type" value="Genomic_DNA"/>
</dbReference>
<dbReference type="OrthoDB" id="779048at2759"/>
<gene>
    <name evidence="6" type="ORF">Acr_00g0091040</name>
</gene>
<dbReference type="GO" id="GO:0046872">
    <property type="term" value="F:metal ion binding"/>
    <property type="evidence" value="ECO:0007669"/>
    <property type="project" value="UniProtKB-KW"/>
</dbReference>
<feature type="transmembrane region" description="Helical" evidence="4">
    <location>
        <begin position="12"/>
        <end position="33"/>
    </location>
</feature>
<dbReference type="PANTHER" id="PTHR42683">
    <property type="entry name" value="ALDEHYDE REDUCTASE"/>
    <property type="match status" value="1"/>
</dbReference>
<evidence type="ECO:0000256" key="3">
    <source>
        <dbReference type="ARBA" id="ARBA00023002"/>
    </source>
</evidence>
<accession>A0A7J0DYX3</accession>